<comment type="caution">
    <text evidence="1">The sequence shown here is derived from an EMBL/GenBank/DDBJ whole genome shotgun (WGS) entry which is preliminary data.</text>
</comment>
<sequence length="78" mass="9034">MAVIAPKMAAIEEFEHISCLHYEKDTFKPNDCCANPKSISQSAKDVVIFEWAKEKAQIEHRSLEPSKTEHKWTEMEQN</sequence>
<dbReference type="EMBL" id="JBICBT010001397">
    <property type="protein sequence ID" value="KAL3069251.1"/>
    <property type="molecule type" value="Genomic_DNA"/>
</dbReference>
<gene>
    <name evidence="1" type="ORF">niasHT_034481</name>
</gene>
<proteinExistence type="predicted"/>
<evidence type="ECO:0000313" key="1">
    <source>
        <dbReference type="EMBL" id="KAL3069251.1"/>
    </source>
</evidence>
<protein>
    <submittedName>
        <fullName evidence="1">Uncharacterized protein</fullName>
    </submittedName>
</protein>
<organism evidence="1 2">
    <name type="scientific">Heterodera trifolii</name>
    <dbReference type="NCBI Taxonomy" id="157864"/>
    <lineage>
        <taxon>Eukaryota</taxon>
        <taxon>Metazoa</taxon>
        <taxon>Ecdysozoa</taxon>
        <taxon>Nematoda</taxon>
        <taxon>Chromadorea</taxon>
        <taxon>Rhabditida</taxon>
        <taxon>Tylenchina</taxon>
        <taxon>Tylenchomorpha</taxon>
        <taxon>Tylenchoidea</taxon>
        <taxon>Heteroderidae</taxon>
        <taxon>Heteroderinae</taxon>
        <taxon>Heterodera</taxon>
    </lineage>
</organism>
<evidence type="ECO:0000313" key="2">
    <source>
        <dbReference type="Proteomes" id="UP001620626"/>
    </source>
</evidence>
<dbReference type="AlphaFoldDB" id="A0ABD2HW63"/>
<reference evidence="1 2" key="1">
    <citation type="submission" date="2024-10" db="EMBL/GenBank/DDBJ databases">
        <authorList>
            <person name="Kim D."/>
        </authorList>
    </citation>
    <scope>NUCLEOTIDE SEQUENCE [LARGE SCALE GENOMIC DNA]</scope>
    <source>
        <strain evidence="1">BH-2024</strain>
    </source>
</reference>
<accession>A0ABD2HW63</accession>
<dbReference type="Proteomes" id="UP001620626">
    <property type="component" value="Unassembled WGS sequence"/>
</dbReference>
<keyword evidence="2" id="KW-1185">Reference proteome</keyword>
<name>A0ABD2HW63_9BILA</name>